<dbReference type="InParanoid" id="A0A0D0DHQ7"/>
<accession>A0A0D0DHQ7</accession>
<sequence>MSEVWKRHPLTSQFGALVCRTNPASFRLPRKPLHRQPNQSSIIDCHPKQPIITSIACVLFLFLWKTRIHCSREEEKFGILMCVDGDDLAELEPAPDLAAPSMPQRRSIRYRDWHMYPGAVYVGDQNTSTVCGSSADSIMTRSP</sequence>
<organism evidence="1 2">
    <name type="scientific">Paxillus rubicundulus Ve08.2h10</name>
    <dbReference type="NCBI Taxonomy" id="930991"/>
    <lineage>
        <taxon>Eukaryota</taxon>
        <taxon>Fungi</taxon>
        <taxon>Dikarya</taxon>
        <taxon>Basidiomycota</taxon>
        <taxon>Agaricomycotina</taxon>
        <taxon>Agaricomycetes</taxon>
        <taxon>Agaricomycetidae</taxon>
        <taxon>Boletales</taxon>
        <taxon>Paxilineae</taxon>
        <taxon>Paxillaceae</taxon>
        <taxon>Paxillus</taxon>
    </lineage>
</organism>
<dbReference type="AlphaFoldDB" id="A0A0D0DHQ7"/>
<evidence type="ECO:0000313" key="1">
    <source>
        <dbReference type="EMBL" id="KIK97822.1"/>
    </source>
</evidence>
<reference evidence="1 2" key="1">
    <citation type="submission" date="2014-04" db="EMBL/GenBank/DDBJ databases">
        <authorList>
            <consortium name="DOE Joint Genome Institute"/>
            <person name="Kuo A."/>
            <person name="Kohler A."/>
            <person name="Jargeat P."/>
            <person name="Nagy L.G."/>
            <person name="Floudas D."/>
            <person name="Copeland A."/>
            <person name="Barry K.W."/>
            <person name="Cichocki N."/>
            <person name="Veneault-Fourrey C."/>
            <person name="LaButti K."/>
            <person name="Lindquist E.A."/>
            <person name="Lipzen A."/>
            <person name="Lundell T."/>
            <person name="Morin E."/>
            <person name="Murat C."/>
            <person name="Sun H."/>
            <person name="Tunlid A."/>
            <person name="Henrissat B."/>
            <person name="Grigoriev I.V."/>
            <person name="Hibbett D.S."/>
            <person name="Martin F."/>
            <person name="Nordberg H.P."/>
            <person name="Cantor M.N."/>
            <person name="Hua S.X."/>
        </authorList>
    </citation>
    <scope>NUCLEOTIDE SEQUENCE [LARGE SCALE GENOMIC DNA]</scope>
    <source>
        <strain evidence="1 2">Ve08.2h10</strain>
    </source>
</reference>
<protein>
    <submittedName>
        <fullName evidence="1">Uncharacterized protein</fullName>
    </submittedName>
</protein>
<dbReference type="EMBL" id="KN824919">
    <property type="protein sequence ID" value="KIK97822.1"/>
    <property type="molecule type" value="Genomic_DNA"/>
</dbReference>
<keyword evidence="2" id="KW-1185">Reference proteome</keyword>
<proteinExistence type="predicted"/>
<evidence type="ECO:0000313" key="2">
    <source>
        <dbReference type="Proteomes" id="UP000054538"/>
    </source>
</evidence>
<dbReference type="HOGENOM" id="CLU_1806836_0_0_1"/>
<name>A0A0D0DHQ7_9AGAM</name>
<gene>
    <name evidence="1" type="ORF">PAXRUDRAFT_824547</name>
</gene>
<dbReference type="Proteomes" id="UP000054538">
    <property type="component" value="Unassembled WGS sequence"/>
</dbReference>
<reference evidence="2" key="2">
    <citation type="submission" date="2015-01" db="EMBL/GenBank/DDBJ databases">
        <title>Evolutionary Origins and Diversification of the Mycorrhizal Mutualists.</title>
        <authorList>
            <consortium name="DOE Joint Genome Institute"/>
            <consortium name="Mycorrhizal Genomics Consortium"/>
            <person name="Kohler A."/>
            <person name="Kuo A."/>
            <person name="Nagy L.G."/>
            <person name="Floudas D."/>
            <person name="Copeland A."/>
            <person name="Barry K.W."/>
            <person name="Cichocki N."/>
            <person name="Veneault-Fourrey C."/>
            <person name="LaButti K."/>
            <person name="Lindquist E.A."/>
            <person name="Lipzen A."/>
            <person name="Lundell T."/>
            <person name="Morin E."/>
            <person name="Murat C."/>
            <person name="Riley R."/>
            <person name="Ohm R."/>
            <person name="Sun H."/>
            <person name="Tunlid A."/>
            <person name="Henrissat B."/>
            <person name="Grigoriev I.V."/>
            <person name="Hibbett D.S."/>
            <person name="Martin F."/>
        </authorList>
    </citation>
    <scope>NUCLEOTIDE SEQUENCE [LARGE SCALE GENOMIC DNA]</scope>
    <source>
        <strain evidence="2">Ve08.2h10</strain>
    </source>
</reference>